<dbReference type="Proteomes" id="UP000569732">
    <property type="component" value="Unassembled WGS sequence"/>
</dbReference>
<comment type="caution">
    <text evidence="9">The sequence shown here is derived from an EMBL/GenBank/DDBJ whole genome shotgun (WGS) entry which is preliminary data.</text>
</comment>
<dbReference type="RefSeq" id="WP_219340182.1">
    <property type="nucleotide sequence ID" value="NZ_JACCKB010000050.1"/>
</dbReference>
<dbReference type="PANTHER" id="PTHR43484:SF1">
    <property type="entry name" value="FLAGELLAR MOTOR SWITCH PROTEIN FLIN"/>
    <property type="match status" value="1"/>
</dbReference>
<evidence type="ECO:0000256" key="2">
    <source>
        <dbReference type="ARBA" id="ARBA00009226"/>
    </source>
</evidence>
<evidence type="ECO:0000256" key="6">
    <source>
        <dbReference type="ARBA" id="ARBA00022779"/>
    </source>
</evidence>
<evidence type="ECO:0000256" key="5">
    <source>
        <dbReference type="ARBA" id="ARBA00022500"/>
    </source>
</evidence>
<evidence type="ECO:0000259" key="8">
    <source>
        <dbReference type="Pfam" id="PF01052"/>
    </source>
</evidence>
<keyword evidence="10" id="KW-1185">Reference proteome</keyword>
<reference evidence="9 10" key="1">
    <citation type="submission" date="2020-07" db="EMBL/GenBank/DDBJ databases">
        <title>Endozoicomonas sp. nov., isolated from sediment.</title>
        <authorList>
            <person name="Gu T."/>
        </authorList>
    </citation>
    <scope>NUCLEOTIDE SEQUENCE [LARGE SCALE GENOMIC DNA]</scope>
    <source>
        <strain evidence="9 10">SM1973</strain>
    </source>
</reference>
<protein>
    <recommendedName>
        <fullName evidence="3">Flagellar motor switch protein FliN</fullName>
    </recommendedName>
</protein>
<dbReference type="GO" id="GO:0003774">
    <property type="term" value="F:cytoskeletal motor activity"/>
    <property type="evidence" value="ECO:0007669"/>
    <property type="project" value="InterPro"/>
</dbReference>
<name>A0A853IFG1_9GAMM</name>
<dbReference type="PRINTS" id="PR00956">
    <property type="entry name" value="FLGMOTORFLIN"/>
</dbReference>
<keyword evidence="6" id="KW-0283">Flagellar rotation</keyword>
<dbReference type="EMBL" id="JACCKB010000050">
    <property type="protein sequence ID" value="NYZ68774.1"/>
    <property type="molecule type" value="Genomic_DNA"/>
</dbReference>
<dbReference type="Pfam" id="PF01052">
    <property type="entry name" value="FliMN_C"/>
    <property type="match status" value="1"/>
</dbReference>
<evidence type="ECO:0000256" key="1">
    <source>
        <dbReference type="ARBA" id="ARBA00004413"/>
    </source>
</evidence>
<dbReference type="InterPro" id="IPR001543">
    <property type="entry name" value="FliN-like_C"/>
</dbReference>
<keyword evidence="7" id="KW-0472">Membrane</keyword>
<feature type="domain" description="Flagellar motor switch protein FliN-like C-terminal" evidence="8">
    <location>
        <begin position="233"/>
        <end position="298"/>
    </location>
</feature>
<keyword evidence="4" id="KW-1003">Cell membrane</keyword>
<dbReference type="InterPro" id="IPR036429">
    <property type="entry name" value="SpoA-like_sf"/>
</dbReference>
<dbReference type="GO" id="GO:0006935">
    <property type="term" value="P:chemotaxis"/>
    <property type="evidence" value="ECO:0007669"/>
    <property type="project" value="UniProtKB-KW"/>
</dbReference>
<dbReference type="GO" id="GO:0005886">
    <property type="term" value="C:plasma membrane"/>
    <property type="evidence" value="ECO:0007669"/>
    <property type="project" value="UniProtKB-SubCell"/>
</dbReference>
<evidence type="ECO:0000256" key="4">
    <source>
        <dbReference type="ARBA" id="ARBA00022475"/>
    </source>
</evidence>
<evidence type="ECO:0000256" key="7">
    <source>
        <dbReference type="ARBA" id="ARBA00023136"/>
    </source>
</evidence>
<accession>A0A853IFG1</accession>
<evidence type="ECO:0000256" key="3">
    <source>
        <dbReference type="ARBA" id="ARBA00021897"/>
    </source>
</evidence>
<dbReference type="GO" id="GO:0009425">
    <property type="term" value="C:bacterial-type flagellum basal body"/>
    <property type="evidence" value="ECO:0007669"/>
    <property type="project" value="InterPro"/>
</dbReference>
<keyword evidence="9" id="KW-0966">Cell projection</keyword>
<comment type="subcellular location">
    <subcellularLocation>
        <location evidence="1">Cell membrane</location>
        <topology evidence="1">Peripheral membrane protein</topology>
        <orientation evidence="1">Cytoplasmic side</orientation>
    </subcellularLocation>
</comment>
<evidence type="ECO:0000313" key="10">
    <source>
        <dbReference type="Proteomes" id="UP000569732"/>
    </source>
</evidence>
<dbReference type="GO" id="GO:0071973">
    <property type="term" value="P:bacterial-type flagellum-dependent cell motility"/>
    <property type="evidence" value="ECO:0007669"/>
    <property type="project" value="InterPro"/>
</dbReference>
<dbReference type="Gene3D" id="2.30.330.10">
    <property type="entry name" value="SpoA-like"/>
    <property type="match status" value="1"/>
</dbReference>
<comment type="similarity">
    <text evidence="2">Belongs to the FliN/MopA/SpaO family.</text>
</comment>
<gene>
    <name evidence="9" type="ORF">H0A36_22410</name>
</gene>
<dbReference type="InterPro" id="IPR051469">
    <property type="entry name" value="FliN/MopA/SpaO"/>
</dbReference>
<sequence length="300" mass="35040">MKIKKLLLSNKNTKECAKHNLVNNGYQFINKSIFPIEKVETEIKSIKFIYLKLLYKNNLLVVAINVEIVNEYLVNKKIYTGVEYLNEKLKKIFIEGMVLEVSKYIKITDFHFIGISKQPQLVDWMWLKIKQIKNGYIKISCGKWLKYLDLENTNKINFKCLVEQYRLYGEIASIKSLSEGDIVLLNTADSEIRLWEPQNNLFSKLTLHQNNCSYKLNNNWYKDMTMKSHKSNLKAKISFVIDELTLNVDDLSGFSDNQYIKLEKQLNESIDIYVNGYRFGQGKLVAIEDHYGVKITSLCS</sequence>
<dbReference type="AlphaFoldDB" id="A0A853IFG1"/>
<dbReference type="SUPFAM" id="SSF101801">
    <property type="entry name" value="Surface presentation of antigens (SPOA)"/>
    <property type="match status" value="1"/>
</dbReference>
<evidence type="ECO:0000313" key="9">
    <source>
        <dbReference type="EMBL" id="NYZ68774.1"/>
    </source>
</evidence>
<proteinExistence type="inferred from homology"/>
<keyword evidence="9" id="KW-0282">Flagellum</keyword>
<dbReference type="InterPro" id="IPR001172">
    <property type="entry name" value="FliN_T3SS_HrcQb"/>
</dbReference>
<organism evidence="9 10">
    <name type="scientific">Spartinivicinus marinus</name>
    <dbReference type="NCBI Taxonomy" id="2994442"/>
    <lineage>
        <taxon>Bacteria</taxon>
        <taxon>Pseudomonadati</taxon>
        <taxon>Pseudomonadota</taxon>
        <taxon>Gammaproteobacteria</taxon>
        <taxon>Oceanospirillales</taxon>
        <taxon>Zooshikellaceae</taxon>
        <taxon>Spartinivicinus</taxon>
    </lineage>
</organism>
<keyword evidence="5" id="KW-0145">Chemotaxis</keyword>
<dbReference type="PANTHER" id="PTHR43484">
    <property type="match status" value="1"/>
</dbReference>
<keyword evidence="9" id="KW-0969">Cilium</keyword>